<dbReference type="EMBL" id="JACGCX010000002">
    <property type="protein sequence ID" value="MBA6096379.1"/>
    <property type="molecule type" value="Genomic_DNA"/>
</dbReference>
<keyword evidence="1" id="KW-1133">Transmembrane helix</keyword>
<evidence type="ECO:0000256" key="1">
    <source>
        <dbReference type="SAM" id="Phobius"/>
    </source>
</evidence>
<feature type="transmembrane region" description="Helical" evidence="1">
    <location>
        <begin position="224"/>
        <end position="246"/>
    </location>
</feature>
<proteinExistence type="predicted"/>
<name>A0A7W2KD74_9PSED</name>
<sequence length="357" mass="40575">MSITRAPFFANDARRQIVTNALTKIRGGLDSVKDSEDVKLKFMLDFIALVLGHLQRDPRLFDQKCIMNIAAIGEKFMDELLDLNLSRSEIETLFASCYRFLVEFQLSTPGLIASDLLYGLERVSDFEYEGIAGSQVRYAGQQMLVNVVQHYLYHPSLVELKDLPSTIERSEKERQILEETIGSREARVQALADKLKTYETAFNFVGLYAGFQGMKTAKVVERRWNFGYLILLGFLLLLPFAVKVYLMYRGEEGLKFDTVGLATLAGLELLLLYFFRVALQNFKSIKAQLLQIDLRMTLCQFVQSYAEYSKDARSVSPGLLERFEQVVFSGIVNDESAIPSTFDGLDKLAELVGRIRK</sequence>
<comment type="caution">
    <text evidence="2">The sequence shown here is derived from an EMBL/GenBank/DDBJ whole genome shotgun (WGS) entry which is preliminary data.</text>
</comment>
<protein>
    <submittedName>
        <fullName evidence="2">Uncharacterized protein</fullName>
    </submittedName>
</protein>
<keyword evidence="1" id="KW-0812">Transmembrane</keyword>
<dbReference type="RefSeq" id="WP_182388960.1">
    <property type="nucleotide sequence ID" value="NZ_JACGCX010000002.1"/>
</dbReference>
<evidence type="ECO:0000313" key="3">
    <source>
        <dbReference type="Proteomes" id="UP000545074"/>
    </source>
</evidence>
<reference evidence="2 3" key="1">
    <citation type="submission" date="2020-07" db="EMBL/GenBank/DDBJ databases">
        <title>Diversity of carbapenemase encoding genes among Pseudomonas putida group clinical isolates in a tertiary Brazilian hospital.</title>
        <authorList>
            <person name="Alberto-Lei F."/>
            <person name="Nodari C.S."/>
            <person name="Streling A.P."/>
            <person name="Paulino J.T."/>
            <person name="Bessa-Neto F.O."/>
            <person name="Cayo R."/>
            <person name="Gales A.C."/>
        </authorList>
    </citation>
    <scope>NUCLEOTIDE SEQUENCE [LARGE SCALE GENOMIC DNA]</scope>
    <source>
        <strain evidence="2 3">12815</strain>
    </source>
</reference>
<dbReference type="AlphaFoldDB" id="A0A7W2KD74"/>
<organism evidence="2 3">
    <name type="scientific">Pseudomonas juntendi</name>
    <dbReference type="NCBI Taxonomy" id="2666183"/>
    <lineage>
        <taxon>Bacteria</taxon>
        <taxon>Pseudomonadati</taxon>
        <taxon>Pseudomonadota</taxon>
        <taxon>Gammaproteobacteria</taxon>
        <taxon>Pseudomonadales</taxon>
        <taxon>Pseudomonadaceae</taxon>
        <taxon>Pseudomonas</taxon>
    </lineage>
</organism>
<feature type="transmembrane region" description="Helical" evidence="1">
    <location>
        <begin position="258"/>
        <end position="279"/>
    </location>
</feature>
<keyword evidence="1" id="KW-0472">Membrane</keyword>
<dbReference type="Proteomes" id="UP000545074">
    <property type="component" value="Unassembled WGS sequence"/>
</dbReference>
<gene>
    <name evidence="2" type="ORF">H4C80_04360</name>
</gene>
<evidence type="ECO:0000313" key="2">
    <source>
        <dbReference type="EMBL" id="MBA6096379.1"/>
    </source>
</evidence>
<accession>A0A7W2KD74</accession>